<comment type="similarity">
    <text evidence="1 4">Belongs to the FGGY kinase family.</text>
</comment>
<gene>
    <name evidence="7" type="ORF">GCM10009765_83070</name>
</gene>
<dbReference type="InterPro" id="IPR018484">
    <property type="entry name" value="FGGY_N"/>
</dbReference>
<dbReference type="Pfam" id="PF02782">
    <property type="entry name" value="FGGY_C"/>
    <property type="match status" value="1"/>
</dbReference>
<comment type="caution">
    <text evidence="7">The sequence shown here is derived from an EMBL/GenBank/DDBJ whole genome shotgun (WGS) entry which is preliminary data.</text>
</comment>
<dbReference type="PANTHER" id="PTHR43095:SF3">
    <property type="entry name" value="L-XYLULOSE_3-KETO-L-GULONATE KINASE"/>
    <property type="match status" value="1"/>
</dbReference>
<evidence type="ECO:0000256" key="3">
    <source>
        <dbReference type="ARBA" id="ARBA00022777"/>
    </source>
</evidence>
<dbReference type="InterPro" id="IPR043129">
    <property type="entry name" value="ATPase_NBD"/>
</dbReference>
<dbReference type="Gene3D" id="3.30.420.40">
    <property type="match status" value="2"/>
</dbReference>
<dbReference type="Proteomes" id="UP001500618">
    <property type="component" value="Unassembled WGS sequence"/>
</dbReference>
<feature type="domain" description="Carbohydrate kinase FGGY N-terminal" evidence="5">
    <location>
        <begin position="6"/>
        <end position="248"/>
    </location>
</feature>
<evidence type="ECO:0000256" key="4">
    <source>
        <dbReference type="RuleBase" id="RU003733"/>
    </source>
</evidence>
<dbReference type="EMBL" id="BAAANY010000055">
    <property type="protein sequence ID" value="GAA1722514.1"/>
    <property type="molecule type" value="Genomic_DNA"/>
</dbReference>
<evidence type="ECO:0000313" key="8">
    <source>
        <dbReference type="Proteomes" id="UP001500618"/>
    </source>
</evidence>
<organism evidence="7 8">
    <name type="scientific">Fodinicola feengrottensis</name>
    <dbReference type="NCBI Taxonomy" id="435914"/>
    <lineage>
        <taxon>Bacteria</taxon>
        <taxon>Bacillati</taxon>
        <taxon>Actinomycetota</taxon>
        <taxon>Actinomycetes</taxon>
        <taxon>Mycobacteriales</taxon>
        <taxon>Fodinicola</taxon>
    </lineage>
</organism>
<keyword evidence="8" id="KW-1185">Reference proteome</keyword>
<dbReference type="RefSeq" id="WP_344315478.1">
    <property type="nucleotide sequence ID" value="NZ_BAAANY010000055.1"/>
</dbReference>
<dbReference type="SUPFAM" id="SSF53067">
    <property type="entry name" value="Actin-like ATPase domain"/>
    <property type="match status" value="2"/>
</dbReference>
<dbReference type="InterPro" id="IPR000577">
    <property type="entry name" value="Carb_kinase_FGGY"/>
</dbReference>
<reference evidence="8" key="1">
    <citation type="journal article" date="2019" name="Int. J. Syst. Evol. Microbiol.">
        <title>The Global Catalogue of Microorganisms (GCM) 10K type strain sequencing project: providing services to taxonomists for standard genome sequencing and annotation.</title>
        <authorList>
            <consortium name="The Broad Institute Genomics Platform"/>
            <consortium name="The Broad Institute Genome Sequencing Center for Infectious Disease"/>
            <person name="Wu L."/>
            <person name="Ma J."/>
        </authorList>
    </citation>
    <scope>NUCLEOTIDE SEQUENCE [LARGE SCALE GENOMIC DNA]</scope>
    <source>
        <strain evidence="8">JCM 14718</strain>
    </source>
</reference>
<accession>A0ABP4VH82</accession>
<dbReference type="PIRSF" id="PIRSF000538">
    <property type="entry name" value="GlpK"/>
    <property type="match status" value="1"/>
</dbReference>
<dbReference type="PROSITE" id="PS00445">
    <property type="entry name" value="FGGY_KINASES_2"/>
    <property type="match status" value="1"/>
</dbReference>
<keyword evidence="2 4" id="KW-0808">Transferase</keyword>
<sequence>MSDPLLLGIDAGQTVTKAALFDLSGQQRGMGSARVPSSSPRPRWVERDMAAVWEATATAIRAALVGVDPSDVAAIGLAGHNDGAYLVDRAGDPVRPGITAVDSRAYSIVDGWQADGVARKALPLTGQSPFAGSPAALYRWLAENEPAHWERTRWVLFCKDWLRLRLTGEVATDPTEASASFTDVHTQAYSDQAIGLYAVPGISDRLPPLLASAAPAGAVTEAAAAATGLRAGTPVVTGAHDVDAAALGMGAVGAGDVSIVMGTFSINQVISDQVRLDHRWQARAFLRPGQWLNMSTSPASSTNLDWFVRTLGSGMSYDEVGQEAVAALAAGDDADPLIFLPFLYGSPLDLGARAAGGFHGMRGWHTRGHLLLALMEGIVFNHRWHLDALRSAFPLAPTARLCGGGAKSQLWSQLLADATGLRLEVTDTDEPGARGAAMLAGIGAGLYESLAAAANQAVRVVSDAVPTAAGTDRMARRWDAYTQLISTLQPLWKPS</sequence>
<evidence type="ECO:0000259" key="6">
    <source>
        <dbReference type="Pfam" id="PF02782"/>
    </source>
</evidence>
<dbReference type="CDD" id="cd07802">
    <property type="entry name" value="ASKHA_NBD_FGGY_EcLyxK-like"/>
    <property type="match status" value="1"/>
</dbReference>
<protein>
    <submittedName>
        <fullName evidence="7">FGGY-family carbohydrate kinase</fullName>
    </submittedName>
</protein>
<dbReference type="InterPro" id="IPR050406">
    <property type="entry name" value="FGGY_Carb_Kinase"/>
</dbReference>
<keyword evidence="3 4" id="KW-0418">Kinase</keyword>
<dbReference type="PANTHER" id="PTHR43095">
    <property type="entry name" value="SUGAR KINASE"/>
    <property type="match status" value="1"/>
</dbReference>
<feature type="domain" description="Carbohydrate kinase FGGY C-terminal" evidence="6">
    <location>
        <begin position="259"/>
        <end position="443"/>
    </location>
</feature>
<dbReference type="GO" id="GO:0016301">
    <property type="term" value="F:kinase activity"/>
    <property type="evidence" value="ECO:0007669"/>
    <property type="project" value="UniProtKB-KW"/>
</dbReference>
<evidence type="ECO:0000313" key="7">
    <source>
        <dbReference type="EMBL" id="GAA1722514.1"/>
    </source>
</evidence>
<dbReference type="InterPro" id="IPR018483">
    <property type="entry name" value="Carb_kinase_FGGY_CS"/>
</dbReference>
<evidence type="ECO:0000256" key="1">
    <source>
        <dbReference type="ARBA" id="ARBA00009156"/>
    </source>
</evidence>
<proteinExistence type="inferred from homology"/>
<dbReference type="Pfam" id="PF00370">
    <property type="entry name" value="FGGY_N"/>
    <property type="match status" value="1"/>
</dbReference>
<dbReference type="InterPro" id="IPR018485">
    <property type="entry name" value="FGGY_C"/>
</dbReference>
<name>A0ABP4VH82_9ACTN</name>
<evidence type="ECO:0000259" key="5">
    <source>
        <dbReference type="Pfam" id="PF00370"/>
    </source>
</evidence>
<evidence type="ECO:0000256" key="2">
    <source>
        <dbReference type="ARBA" id="ARBA00022679"/>
    </source>
</evidence>